<accession>A0A108U817</accession>
<feature type="region of interest" description="Disordered" evidence="1">
    <location>
        <begin position="939"/>
        <end position="962"/>
    </location>
</feature>
<keyword evidence="4" id="KW-0560">Oxidoreductase</keyword>
<dbReference type="InterPro" id="IPR046867">
    <property type="entry name" value="AldOxase/xan_DH_MoCoBD2"/>
</dbReference>
<dbReference type="Pfam" id="PF02738">
    <property type="entry name" value="MoCoBD_1"/>
    <property type="match status" value="1"/>
</dbReference>
<reference evidence="4 5" key="1">
    <citation type="journal article" date="2014" name="Genome Announc.">
        <title>Draft Genome Sequence of Lysobacter capsici AZ78, a Bacterium Antagonistic to Plant-Pathogenic Oomycetes.</title>
        <authorList>
            <person name="Puopolo G."/>
            <person name="Sonego P."/>
            <person name="Engelen K."/>
            <person name="Pertot I."/>
        </authorList>
    </citation>
    <scope>NUCLEOTIDE SEQUENCE [LARGE SCALE GENOMIC DNA]</scope>
    <source>
        <strain evidence="4 5">AZ78</strain>
    </source>
</reference>
<protein>
    <submittedName>
        <fullName evidence="4">Xanthine dehydrogenase, molybdenum binding subunit</fullName>
        <ecNumber evidence="4">1.17.1.4</ecNumber>
    </submittedName>
</protein>
<dbReference type="OrthoDB" id="6177861at2"/>
<dbReference type="Proteomes" id="UP000023435">
    <property type="component" value="Unassembled WGS sequence"/>
</dbReference>
<dbReference type="InterPro" id="IPR016208">
    <property type="entry name" value="Ald_Oxase/xanthine_DH-like"/>
</dbReference>
<dbReference type="GO" id="GO:0005506">
    <property type="term" value="F:iron ion binding"/>
    <property type="evidence" value="ECO:0007669"/>
    <property type="project" value="InterPro"/>
</dbReference>
<evidence type="ECO:0000256" key="1">
    <source>
        <dbReference type="SAM" id="MobiDB-lite"/>
    </source>
</evidence>
<dbReference type="Pfam" id="PF20256">
    <property type="entry name" value="MoCoBD_2"/>
    <property type="match status" value="2"/>
</dbReference>
<dbReference type="GO" id="GO:0004854">
    <property type="term" value="F:xanthine dehydrogenase activity"/>
    <property type="evidence" value="ECO:0007669"/>
    <property type="project" value="UniProtKB-EC"/>
</dbReference>
<feature type="domain" description="Aldehyde oxidase/xanthine dehydrogenase second molybdopterin binding" evidence="3">
    <location>
        <begin position="631"/>
        <end position="877"/>
    </location>
</feature>
<dbReference type="AlphaFoldDB" id="A0A108U817"/>
<feature type="domain" description="Aldehyde oxidase/xanthine dehydrogenase second molybdopterin binding" evidence="3">
    <location>
        <begin position="509"/>
        <end position="597"/>
    </location>
</feature>
<evidence type="ECO:0000259" key="2">
    <source>
        <dbReference type="Pfam" id="PF02738"/>
    </source>
</evidence>
<evidence type="ECO:0000313" key="5">
    <source>
        <dbReference type="Proteomes" id="UP000023435"/>
    </source>
</evidence>
<feature type="domain" description="Aldehyde oxidase/xanthine dehydrogenase first molybdopterin binding" evidence="2">
    <location>
        <begin position="262"/>
        <end position="482"/>
    </location>
</feature>
<proteinExistence type="predicted"/>
<gene>
    <name evidence="4" type="ORF">AZ78_1820</name>
</gene>
<dbReference type="InterPro" id="IPR006311">
    <property type="entry name" value="TAT_signal"/>
</dbReference>
<dbReference type="PANTHER" id="PTHR11908:SF123">
    <property type="entry name" value="ALDEHYDE OXIDOREDUCTASE MOLYBDENUM-BINDING SUBUNIT PAOC"/>
    <property type="match status" value="1"/>
</dbReference>
<dbReference type="EC" id="1.17.1.4" evidence="4"/>
<organism evidence="4 5">
    <name type="scientific">Lysobacter capsici AZ78</name>
    <dbReference type="NCBI Taxonomy" id="1444315"/>
    <lineage>
        <taxon>Bacteria</taxon>
        <taxon>Pseudomonadati</taxon>
        <taxon>Pseudomonadota</taxon>
        <taxon>Gammaproteobacteria</taxon>
        <taxon>Lysobacterales</taxon>
        <taxon>Lysobacteraceae</taxon>
        <taxon>Lysobacter</taxon>
    </lineage>
</organism>
<dbReference type="SUPFAM" id="SSF56003">
    <property type="entry name" value="Molybdenum cofactor-binding domain"/>
    <property type="match status" value="1"/>
</dbReference>
<dbReference type="InterPro" id="IPR037165">
    <property type="entry name" value="AldOxase/xan_DH_Mopterin-bd_sf"/>
</dbReference>
<evidence type="ECO:0000259" key="3">
    <source>
        <dbReference type="Pfam" id="PF20256"/>
    </source>
</evidence>
<dbReference type="EMBL" id="JAJA02000001">
    <property type="protein sequence ID" value="KWS04271.1"/>
    <property type="molecule type" value="Genomic_DNA"/>
</dbReference>
<dbReference type="PROSITE" id="PS51318">
    <property type="entry name" value="TAT"/>
    <property type="match status" value="1"/>
</dbReference>
<keyword evidence="5" id="KW-1185">Reference proteome</keyword>
<dbReference type="RefSeq" id="WP_082723529.1">
    <property type="nucleotide sequence ID" value="NZ_JAJA02000001.1"/>
</dbReference>
<sequence length="962" mass="104954">MPARLSRRDFLKCSVVAGITVYVAAPGSAALAALFEKERLRPMPWDPATGRIRYRTDATAKVTGEKLFSYDMRAHDLPGWPREQAHAMLLRLTQADRVYQGFDLSSLPADLQPDRTVTAADLARDGVAFPPFYGEDLLLPEGKTPAYLGQAVALLIWNDFARFRAAKSRLKFRDELIRWGAQTGPVERDPWATFRYVRVGGASAFDDDAYSSYKDTVLFPSGYKKHNPQWVTGDAGGKLDAQGIAHADAMAAELDRPGDGKLVFEREYFSQSIDTAAMELDNGNGWFDAATGTLHLVSATQSPNEIAEDGPRMLAATKFGVKRLVLHPCYTVGYGSKDHNAFPFVVLMAALYGGGRPVRLANDRYEQFQSSLKRHSFRMHYRLKLDRASGRFEVLQGRMLGDGGGRMNFSPSVCLVAATAAQSIYYFPRSDLSSTVIASRALDAGSARGYGTLQSMGATEMLIDEIAAELKLDPIELRLRNVFATGMKNTQGAIPAGLQRADEVLKKSREHPLWTQRAKRKAEYDAAHPGKRYGVGFGCVQKDYGTGGESAFAEVALSRDGRIALRHTGIEMGTGMATSQAAVCAQWLGRPADEVLTGETQWPELPMVATDDPWLMSQATQDAHVGNPRWTPNYASPSSASNSSYFFSHASREAARLLFTQGLWPAAQALWSQGFGGGQLAPLVARREDARWVDGKLSAAGLQPLSLRQLAVKAYELGLATGAVVHYFNRWQWTEAEFPLRDDPRLPLDGLALRWGDGSADGPGTPTANGYRIVERTRVFYPPVQRNNAGVVYYSAIGTIAEVAVDIATGHVDLLNHHSILECGNQIVPELVSSQLQGGVAMGIGHALHEFLPLYEGGPGDGTWNFNRYTLPRARDVAVWRQTGEVLPPLSPTDAPKGMAEVVMIPIVPAIANAIAHATGLRLRELPITADKILAAHARAEASKTQPPHATSMTETDQEARA</sequence>
<dbReference type="PANTHER" id="PTHR11908">
    <property type="entry name" value="XANTHINE DEHYDROGENASE"/>
    <property type="match status" value="1"/>
</dbReference>
<dbReference type="SUPFAM" id="SSF54665">
    <property type="entry name" value="CO dehydrogenase molybdoprotein N-domain-like"/>
    <property type="match status" value="1"/>
</dbReference>
<name>A0A108U817_9GAMM</name>
<dbReference type="InterPro" id="IPR036856">
    <property type="entry name" value="Ald_Oxase/Xan_DH_a/b_sf"/>
</dbReference>
<evidence type="ECO:0000313" key="4">
    <source>
        <dbReference type="EMBL" id="KWS04271.1"/>
    </source>
</evidence>
<comment type="caution">
    <text evidence="4">The sequence shown here is derived from an EMBL/GenBank/DDBJ whole genome shotgun (WGS) entry which is preliminary data.</text>
</comment>
<dbReference type="InterPro" id="IPR008274">
    <property type="entry name" value="AldOxase/xan_DH_MoCoBD1"/>
</dbReference>
<dbReference type="Gene3D" id="3.30.365.10">
    <property type="entry name" value="Aldehyde oxidase/xanthine dehydrogenase, molybdopterin binding domain"/>
    <property type="match status" value="4"/>
</dbReference>
<feature type="compositionally biased region" description="Polar residues" evidence="1">
    <location>
        <begin position="943"/>
        <end position="955"/>
    </location>
</feature>